<dbReference type="EMBL" id="AP027081">
    <property type="protein sequence ID" value="BDU76880.1"/>
    <property type="molecule type" value="Genomic_DNA"/>
</dbReference>
<evidence type="ECO:0000256" key="2">
    <source>
        <dbReference type="ARBA" id="ARBA00022729"/>
    </source>
</evidence>
<dbReference type="GO" id="GO:0016020">
    <property type="term" value="C:membrane"/>
    <property type="evidence" value="ECO:0007669"/>
    <property type="project" value="UniProtKB-SubCell"/>
</dbReference>
<comment type="subcellular location">
    <subcellularLocation>
        <location evidence="1">Membrane</location>
    </subcellularLocation>
</comment>
<protein>
    <recommendedName>
        <fullName evidence="5">NolW-like domain-containing protein</fullName>
    </recommendedName>
</protein>
<dbReference type="AlphaFoldDB" id="A0AA48KDA5"/>
<proteinExistence type="predicted"/>
<evidence type="ECO:0000256" key="1">
    <source>
        <dbReference type="ARBA" id="ARBA00004370"/>
    </source>
</evidence>
<reference evidence="6" key="1">
    <citation type="journal article" date="2023" name="Int. J. Syst. Evol. Microbiol.">
        <title>Mesoterricola silvestris gen. nov., sp. nov., Mesoterricola sediminis sp. nov., Geothrix oryzae sp. nov., Geothrix edaphica sp. nov., Geothrix rubra sp. nov., and Geothrix limicola sp. nov., six novel members of Acidobacteriota isolated from soils.</title>
        <authorList>
            <person name="Itoh H."/>
            <person name="Sugisawa Y."/>
            <person name="Mise K."/>
            <person name="Xu Z."/>
            <person name="Kuniyasu M."/>
            <person name="Ushijima N."/>
            <person name="Kawano K."/>
            <person name="Kobayashi E."/>
            <person name="Shiratori Y."/>
            <person name="Masuda Y."/>
            <person name="Senoo K."/>
        </authorList>
    </citation>
    <scope>NUCLEOTIDE SEQUENCE</scope>
    <source>
        <strain evidence="6">W786</strain>
    </source>
</reference>
<evidence type="ECO:0000313" key="7">
    <source>
        <dbReference type="Proteomes" id="UP001228113"/>
    </source>
</evidence>
<evidence type="ECO:0000256" key="3">
    <source>
        <dbReference type="ARBA" id="ARBA00023136"/>
    </source>
</evidence>
<feature type="chain" id="PRO_5041296700" description="NolW-like domain-containing protein" evidence="4">
    <location>
        <begin position="25"/>
        <end position="347"/>
    </location>
</feature>
<evidence type="ECO:0000256" key="4">
    <source>
        <dbReference type="SAM" id="SignalP"/>
    </source>
</evidence>
<sequence>MAHPSSRISQGCLALALAWSPLLAAPPAQEPPILKPRPMADAGLDFTGGAPLKEVLQRLGKAGGVAISLHAAVAAQETTVAADLRRLPFQQALDLVLLQNNLFAKVLAHDAVMIFKRTPQNLQEFETRVQRTYTLAFADPDQVRQTLNALHPQLRIFPDKRMGALTVLGNTADLAAVEDLLANVDKAKAEVQIDLEILEGDRQATQAAGLPALAAAAPTPQGQTPGLERALETLRKAGGTRMLAKPFVRVVAGDTAEVRVPALETGRYRVMVKPRIHPDGTLTLALDCAATPAAAPDQAHPETMLRTSVRVKDGETAAFGGLLAGGEAQAKDLVLVLKARVIRPAAR</sequence>
<gene>
    <name evidence="6" type="ORF">METESE_18380</name>
</gene>
<dbReference type="Proteomes" id="UP001228113">
    <property type="component" value="Chromosome"/>
</dbReference>
<dbReference type="InterPro" id="IPR005644">
    <property type="entry name" value="NolW-like"/>
</dbReference>
<dbReference type="PANTHER" id="PTHR30332:SF24">
    <property type="entry name" value="SECRETIN GSPD-RELATED"/>
    <property type="match status" value="1"/>
</dbReference>
<feature type="signal peptide" evidence="4">
    <location>
        <begin position="1"/>
        <end position="24"/>
    </location>
</feature>
<feature type="domain" description="NolW-like" evidence="5">
    <location>
        <begin position="131"/>
        <end position="189"/>
    </location>
</feature>
<dbReference type="Gene3D" id="3.30.1370.120">
    <property type="match status" value="1"/>
</dbReference>
<keyword evidence="3" id="KW-0472">Membrane</keyword>
<dbReference type="Pfam" id="PF03958">
    <property type="entry name" value="Secretin_N"/>
    <property type="match status" value="1"/>
</dbReference>
<evidence type="ECO:0000259" key="5">
    <source>
        <dbReference type="Pfam" id="PF03958"/>
    </source>
</evidence>
<dbReference type="GO" id="GO:0009306">
    <property type="term" value="P:protein secretion"/>
    <property type="evidence" value="ECO:0007669"/>
    <property type="project" value="TreeGrafter"/>
</dbReference>
<dbReference type="KEGG" id="msea:METESE_18380"/>
<dbReference type="InterPro" id="IPR050810">
    <property type="entry name" value="Bact_Secretion_Sys_Channel"/>
</dbReference>
<evidence type="ECO:0000313" key="6">
    <source>
        <dbReference type="EMBL" id="BDU76880.1"/>
    </source>
</evidence>
<dbReference type="PANTHER" id="PTHR30332">
    <property type="entry name" value="PROBABLE GENERAL SECRETION PATHWAY PROTEIN D"/>
    <property type="match status" value="1"/>
</dbReference>
<accession>A0AA48KDA5</accession>
<dbReference type="GO" id="GO:0015627">
    <property type="term" value="C:type II protein secretion system complex"/>
    <property type="evidence" value="ECO:0007669"/>
    <property type="project" value="TreeGrafter"/>
</dbReference>
<dbReference type="InterPro" id="IPR038591">
    <property type="entry name" value="NolW-like_sf"/>
</dbReference>
<dbReference type="RefSeq" id="WP_316411559.1">
    <property type="nucleotide sequence ID" value="NZ_AP027081.1"/>
</dbReference>
<name>A0AA48KDA5_9BACT</name>
<organism evidence="6 7">
    <name type="scientific">Mesoterricola sediminis</name>
    <dbReference type="NCBI Taxonomy" id="2927980"/>
    <lineage>
        <taxon>Bacteria</taxon>
        <taxon>Pseudomonadati</taxon>
        <taxon>Acidobacteriota</taxon>
        <taxon>Holophagae</taxon>
        <taxon>Holophagales</taxon>
        <taxon>Holophagaceae</taxon>
        <taxon>Mesoterricola</taxon>
    </lineage>
</organism>
<keyword evidence="7" id="KW-1185">Reference proteome</keyword>
<keyword evidence="2 4" id="KW-0732">Signal</keyword>